<dbReference type="Pfam" id="PF00440">
    <property type="entry name" value="TetR_N"/>
    <property type="match status" value="1"/>
</dbReference>
<dbReference type="InterPro" id="IPR047923">
    <property type="entry name" value="ArpA-like"/>
</dbReference>
<dbReference type="Pfam" id="PF21935">
    <property type="entry name" value="TetR_C_45"/>
    <property type="match status" value="1"/>
</dbReference>
<evidence type="ECO:0000313" key="6">
    <source>
        <dbReference type="EMBL" id="MBE1495096.1"/>
    </source>
</evidence>
<dbReference type="SUPFAM" id="SSF46689">
    <property type="entry name" value="Homeodomain-like"/>
    <property type="match status" value="1"/>
</dbReference>
<dbReference type="Gene3D" id="1.10.357.10">
    <property type="entry name" value="Tetracycline Repressor, domain 2"/>
    <property type="match status" value="1"/>
</dbReference>
<evidence type="ECO:0000256" key="1">
    <source>
        <dbReference type="ARBA" id="ARBA00023015"/>
    </source>
</evidence>
<keyword evidence="2 4" id="KW-0238">DNA-binding</keyword>
<proteinExistence type="predicted"/>
<dbReference type="InterPro" id="IPR023772">
    <property type="entry name" value="DNA-bd_HTH_TetR-type_CS"/>
</dbReference>
<evidence type="ECO:0000256" key="2">
    <source>
        <dbReference type="ARBA" id="ARBA00023125"/>
    </source>
</evidence>
<dbReference type="InterPro" id="IPR009057">
    <property type="entry name" value="Homeodomain-like_sf"/>
</dbReference>
<evidence type="ECO:0000259" key="5">
    <source>
        <dbReference type="PROSITE" id="PS50977"/>
    </source>
</evidence>
<keyword evidence="1" id="KW-0805">Transcription regulation</keyword>
<dbReference type="PANTHER" id="PTHR30055">
    <property type="entry name" value="HTH-TYPE TRANSCRIPTIONAL REGULATOR RUTR"/>
    <property type="match status" value="1"/>
</dbReference>
<dbReference type="InterPro" id="IPR036271">
    <property type="entry name" value="Tet_transcr_reg_TetR-rel_C_sf"/>
</dbReference>
<dbReference type="PANTHER" id="PTHR30055:SF234">
    <property type="entry name" value="HTH-TYPE TRANSCRIPTIONAL REGULATOR BETI"/>
    <property type="match status" value="1"/>
</dbReference>
<dbReference type="PRINTS" id="PR00455">
    <property type="entry name" value="HTHTETR"/>
</dbReference>
<sequence>MTGTARGRRTREELVDAAAAIFDRVGFAGSTLETVCAEAEVTKGALYCHFPSKAALAAAVVERYCPLWWELAARLSARHPSPVQVLVGLTFEVARRLQHDPAYRASVRLPLHAELADVLAPAHFLGWLAVVRDLLRRARRAGELRGDVDVRAATESTVAEFAGTHLLARATAGEHDLVGRVRAMWRQRLPGLVEPGTSARLRLEPPEPE</sequence>
<evidence type="ECO:0000256" key="3">
    <source>
        <dbReference type="ARBA" id="ARBA00023163"/>
    </source>
</evidence>
<protein>
    <submittedName>
        <fullName evidence="6">AcrR family transcriptional regulator</fullName>
    </submittedName>
</protein>
<dbReference type="InterPro" id="IPR050109">
    <property type="entry name" value="HTH-type_TetR-like_transc_reg"/>
</dbReference>
<reference evidence="6 7" key="1">
    <citation type="submission" date="2020-10" db="EMBL/GenBank/DDBJ databases">
        <title>Sequencing the genomes of 1000 actinobacteria strains.</title>
        <authorList>
            <person name="Klenk H.-P."/>
        </authorList>
    </citation>
    <scope>NUCLEOTIDE SEQUENCE [LARGE SCALE GENOMIC DNA]</scope>
    <source>
        <strain evidence="6 7">DSM 44653</strain>
    </source>
</reference>
<dbReference type="InterPro" id="IPR054126">
    <property type="entry name" value="CprB_TetR_C"/>
</dbReference>
<dbReference type="NCBIfam" id="NF041196">
    <property type="entry name" value="ScbR_bind_reg"/>
    <property type="match status" value="1"/>
</dbReference>
<dbReference type="PROSITE" id="PS01081">
    <property type="entry name" value="HTH_TETR_1"/>
    <property type="match status" value="1"/>
</dbReference>
<dbReference type="RefSeq" id="WP_192782242.1">
    <property type="nucleotide sequence ID" value="NZ_JADBEG010000001.1"/>
</dbReference>
<name>A0ABR9HVX7_9PSEU</name>
<accession>A0ABR9HVX7</accession>
<organism evidence="6 7">
    <name type="scientific">Amycolatopsis lexingtonensis</name>
    <dbReference type="NCBI Taxonomy" id="218822"/>
    <lineage>
        <taxon>Bacteria</taxon>
        <taxon>Bacillati</taxon>
        <taxon>Actinomycetota</taxon>
        <taxon>Actinomycetes</taxon>
        <taxon>Pseudonocardiales</taxon>
        <taxon>Pseudonocardiaceae</taxon>
        <taxon>Amycolatopsis</taxon>
    </lineage>
</organism>
<gene>
    <name evidence="6" type="ORF">H4696_002196</name>
</gene>
<dbReference type="Proteomes" id="UP000631670">
    <property type="component" value="Unassembled WGS sequence"/>
</dbReference>
<keyword evidence="3" id="KW-0804">Transcription</keyword>
<dbReference type="EMBL" id="JADBEG010000001">
    <property type="protein sequence ID" value="MBE1495096.1"/>
    <property type="molecule type" value="Genomic_DNA"/>
</dbReference>
<evidence type="ECO:0000256" key="4">
    <source>
        <dbReference type="PROSITE-ProRule" id="PRU00335"/>
    </source>
</evidence>
<feature type="DNA-binding region" description="H-T-H motif" evidence="4">
    <location>
        <begin position="31"/>
        <end position="50"/>
    </location>
</feature>
<keyword evidence="7" id="KW-1185">Reference proteome</keyword>
<dbReference type="SUPFAM" id="SSF48498">
    <property type="entry name" value="Tetracyclin repressor-like, C-terminal domain"/>
    <property type="match status" value="1"/>
</dbReference>
<feature type="domain" description="HTH tetR-type" evidence="5">
    <location>
        <begin position="8"/>
        <end position="68"/>
    </location>
</feature>
<comment type="caution">
    <text evidence="6">The sequence shown here is derived from an EMBL/GenBank/DDBJ whole genome shotgun (WGS) entry which is preliminary data.</text>
</comment>
<dbReference type="PROSITE" id="PS50977">
    <property type="entry name" value="HTH_TETR_2"/>
    <property type="match status" value="1"/>
</dbReference>
<evidence type="ECO:0000313" key="7">
    <source>
        <dbReference type="Proteomes" id="UP000631670"/>
    </source>
</evidence>
<dbReference type="InterPro" id="IPR001647">
    <property type="entry name" value="HTH_TetR"/>
</dbReference>